<dbReference type="Proteomes" id="UP000263517">
    <property type="component" value="Unassembled WGS sequence"/>
</dbReference>
<sequence>MVDKTPKTKYPPPFSMRFTEEERKALETAAAGRPLAAYIRWLIFKEDMPEMPKKRTRGETADIDQKAIAKLIGALGQSRISANINQLAKAANSGSLPVNHDVVESLNESVTAIQWMRDTLIKALGLKPQSEPEKEDKDDPQG</sequence>
<evidence type="ECO:0000259" key="1">
    <source>
        <dbReference type="Pfam" id="PF05713"/>
    </source>
</evidence>
<evidence type="ECO:0000313" key="3">
    <source>
        <dbReference type="Proteomes" id="UP000263517"/>
    </source>
</evidence>
<proteinExistence type="predicted"/>
<dbReference type="EMBL" id="DNAN01000595">
    <property type="protein sequence ID" value="HAW77407.1"/>
    <property type="molecule type" value="Genomic_DNA"/>
</dbReference>
<gene>
    <name evidence="2" type="ORF">DCW74_16945</name>
</gene>
<dbReference type="AlphaFoldDB" id="A0A349TPV0"/>
<dbReference type="RefSeq" id="WP_272965425.1">
    <property type="nucleotide sequence ID" value="NZ_CALBIY010000007.1"/>
</dbReference>
<comment type="caution">
    <text evidence="2">The sequence shown here is derived from an EMBL/GenBank/DDBJ whole genome shotgun (WGS) entry which is preliminary data.</text>
</comment>
<name>A0A349TPV0_9ALTE</name>
<dbReference type="InterPro" id="IPR008687">
    <property type="entry name" value="MobC"/>
</dbReference>
<accession>A0A349TPV0</accession>
<evidence type="ECO:0000313" key="2">
    <source>
        <dbReference type="EMBL" id="HAW77407.1"/>
    </source>
</evidence>
<protein>
    <recommendedName>
        <fullName evidence="1">Bacterial mobilisation domain-containing protein</fullName>
    </recommendedName>
</protein>
<reference evidence="2 3" key="1">
    <citation type="journal article" date="2018" name="Nat. Biotechnol.">
        <title>A standardized bacterial taxonomy based on genome phylogeny substantially revises the tree of life.</title>
        <authorList>
            <person name="Parks D.H."/>
            <person name="Chuvochina M."/>
            <person name="Waite D.W."/>
            <person name="Rinke C."/>
            <person name="Skarshewski A."/>
            <person name="Chaumeil P.A."/>
            <person name="Hugenholtz P."/>
        </authorList>
    </citation>
    <scope>NUCLEOTIDE SEQUENCE [LARGE SCALE GENOMIC DNA]</scope>
    <source>
        <strain evidence="2">UBA11978</strain>
    </source>
</reference>
<organism evidence="2 3">
    <name type="scientific">Alteromonas australica</name>
    <dbReference type="NCBI Taxonomy" id="589873"/>
    <lineage>
        <taxon>Bacteria</taxon>
        <taxon>Pseudomonadati</taxon>
        <taxon>Pseudomonadota</taxon>
        <taxon>Gammaproteobacteria</taxon>
        <taxon>Alteromonadales</taxon>
        <taxon>Alteromonadaceae</taxon>
        <taxon>Alteromonas/Salinimonas group</taxon>
        <taxon>Alteromonas</taxon>
    </lineage>
</organism>
<feature type="domain" description="Bacterial mobilisation" evidence="1">
    <location>
        <begin position="78"/>
        <end position="108"/>
    </location>
</feature>
<dbReference type="Pfam" id="PF05713">
    <property type="entry name" value="MobC"/>
    <property type="match status" value="1"/>
</dbReference>